<feature type="domain" description="UMOD/GP2/OIT3-like D8C" evidence="5">
    <location>
        <begin position="74"/>
        <end position="148"/>
    </location>
</feature>
<dbReference type="PANTHER" id="PTHR36191:SF4">
    <property type="entry name" value="VWFD DOMAIN-CONTAINING PROTEIN"/>
    <property type="match status" value="1"/>
</dbReference>
<protein>
    <recommendedName>
        <fullName evidence="5">UMOD/GP2/OIT3-like D8C domain-containing protein</fullName>
    </recommendedName>
</protein>
<dbReference type="STRING" id="45351.A7SZ71"/>
<dbReference type="PANTHER" id="PTHR36191">
    <property type="entry name" value="ENDO/EXONUCLEASE/PHOSPHATASE DOMAIN-CONTAINING PROTEIN-RELATED"/>
    <property type="match status" value="1"/>
</dbReference>
<dbReference type="EMBL" id="DS469951">
    <property type="protein sequence ID" value="EDO30996.1"/>
    <property type="molecule type" value="Genomic_DNA"/>
</dbReference>
<dbReference type="eggNOG" id="ENOG502RQMX">
    <property type="taxonomic scope" value="Eukaryota"/>
</dbReference>
<evidence type="ECO:0000313" key="6">
    <source>
        <dbReference type="EMBL" id="EDO30996.1"/>
    </source>
</evidence>
<dbReference type="InterPro" id="IPR057774">
    <property type="entry name" value="D8C_UMOD/GP2/OIT3-like"/>
</dbReference>
<keyword evidence="7" id="KW-1185">Reference proteome</keyword>
<feature type="signal peptide" evidence="4">
    <location>
        <begin position="1"/>
        <end position="20"/>
    </location>
</feature>
<feature type="compositionally biased region" description="Low complexity" evidence="3">
    <location>
        <begin position="169"/>
        <end position="191"/>
    </location>
</feature>
<dbReference type="AlphaFoldDB" id="A7SZ71"/>
<sequence>MESFIPLLAAVALFSPSCSGTGCPRPADPCLSYTEINNTQRSVSNKLNSGATALCDYMLQSGWYRFTGETGGEIPTSKPEPNSCGTVAPIWMRGALPNSTGMVMNVTACIANVQEGCSRTIDICVEKCEAGFFVYYLRPPFGCSMAYCVVGKESCQGGDLSNCTVRGNTTQLPTTQSPTAQSPTAQSPTAQMSTTDAGDITIVKKH</sequence>
<dbReference type="HOGENOM" id="CLU_1333338_0_0_1"/>
<evidence type="ECO:0000256" key="3">
    <source>
        <dbReference type="SAM" id="MobiDB-lite"/>
    </source>
</evidence>
<reference evidence="6 7" key="1">
    <citation type="journal article" date="2007" name="Science">
        <title>Sea anemone genome reveals ancestral eumetazoan gene repertoire and genomic organization.</title>
        <authorList>
            <person name="Putnam N.H."/>
            <person name="Srivastava M."/>
            <person name="Hellsten U."/>
            <person name="Dirks B."/>
            <person name="Chapman J."/>
            <person name="Salamov A."/>
            <person name="Terry A."/>
            <person name="Shapiro H."/>
            <person name="Lindquist E."/>
            <person name="Kapitonov V.V."/>
            <person name="Jurka J."/>
            <person name="Genikhovich G."/>
            <person name="Grigoriev I.V."/>
            <person name="Lucas S.M."/>
            <person name="Steele R.E."/>
            <person name="Finnerty J.R."/>
            <person name="Technau U."/>
            <person name="Martindale M.Q."/>
            <person name="Rokhsar D.S."/>
        </authorList>
    </citation>
    <scope>NUCLEOTIDE SEQUENCE [LARGE SCALE GENOMIC DNA]</scope>
    <source>
        <strain evidence="7">CH2 X CH6</strain>
    </source>
</reference>
<feature type="region of interest" description="Disordered" evidence="3">
    <location>
        <begin position="169"/>
        <end position="200"/>
    </location>
</feature>
<proteinExistence type="predicted"/>
<evidence type="ECO:0000256" key="1">
    <source>
        <dbReference type="ARBA" id="ARBA00022729"/>
    </source>
</evidence>
<evidence type="ECO:0000313" key="7">
    <source>
        <dbReference type="Proteomes" id="UP000001593"/>
    </source>
</evidence>
<dbReference type="Pfam" id="PF23283">
    <property type="entry name" value="D8C_UMOD"/>
    <property type="match status" value="1"/>
</dbReference>
<dbReference type="Proteomes" id="UP000001593">
    <property type="component" value="Unassembled WGS sequence"/>
</dbReference>
<keyword evidence="1 4" id="KW-0732">Signal</keyword>
<dbReference type="InParanoid" id="A7SZ71"/>
<dbReference type="PhylomeDB" id="A7SZ71"/>
<evidence type="ECO:0000256" key="2">
    <source>
        <dbReference type="ARBA" id="ARBA00023157"/>
    </source>
</evidence>
<evidence type="ECO:0000256" key="4">
    <source>
        <dbReference type="SAM" id="SignalP"/>
    </source>
</evidence>
<keyword evidence="2" id="KW-1015">Disulfide bond</keyword>
<accession>A7SZ71</accession>
<gene>
    <name evidence="6" type="ORF">NEMVEDRAFT_v1g219843</name>
</gene>
<name>A7SZ71_NEMVE</name>
<dbReference type="OMA" id="CEANCWD"/>
<evidence type="ECO:0000259" key="5">
    <source>
        <dbReference type="Pfam" id="PF23283"/>
    </source>
</evidence>
<feature type="chain" id="PRO_5002714787" description="UMOD/GP2/OIT3-like D8C domain-containing protein" evidence="4">
    <location>
        <begin position="21"/>
        <end position="206"/>
    </location>
</feature>
<organism evidence="6 7">
    <name type="scientific">Nematostella vectensis</name>
    <name type="common">Starlet sea anemone</name>
    <dbReference type="NCBI Taxonomy" id="45351"/>
    <lineage>
        <taxon>Eukaryota</taxon>
        <taxon>Metazoa</taxon>
        <taxon>Cnidaria</taxon>
        <taxon>Anthozoa</taxon>
        <taxon>Hexacorallia</taxon>
        <taxon>Actiniaria</taxon>
        <taxon>Edwardsiidae</taxon>
        <taxon>Nematostella</taxon>
    </lineage>
</organism>